<sequence length="271" mass="31084">MIKLVGLDLDGTLLNENHEISNENKEIIDNLKELGIKVVLASGREIESMIWASNELRLDTPLIALNGAIVTDNTGEKILFDKSLNLNKIKDLFIDLYNDGRFMLIFFKDEVIATDNNDDYYNLFIKYSNVIPRRVNDVVKYLEDNNLWNLVYKIIFSDEEEALISLRDNIKDKLDEDYTLTFSMPFYLELYDSHVSKGNALEFVAKMYGINSDEIMAIGDGENDLSMIELAEVGIAMENAPEYIKERANYVTSSNIDNGVFHAIKKFIYNE</sequence>
<dbReference type="NCBIfam" id="TIGR00099">
    <property type="entry name" value="Cof-subfamily"/>
    <property type="match status" value="1"/>
</dbReference>
<dbReference type="EMBL" id="SRIB01000003">
    <property type="protein sequence ID" value="TFZ41088.1"/>
    <property type="molecule type" value="Genomic_DNA"/>
</dbReference>
<comment type="caution">
    <text evidence="1">The sequence shown here is derived from an EMBL/GenBank/DDBJ whole genome shotgun (WGS) entry which is preliminary data.</text>
</comment>
<dbReference type="Gene3D" id="3.40.50.1000">
    <property type="entry name" value="HAD superfamily/HAD-like"/>
    <property type="match status" value="1"/>
</dbReference>
<dbReference type="Pfam" id="PF08282">
    <property type="entry name" value="Hydrolase_3"/>
    <property type="match status" value="1"/>
</dbReference>
<dbReference type="SUPFAM" id="SSF56784">
    <property type="entry name" value="HAD-like"/>
    <property type="match status" value="1"/>
</dbReference>
<dbReference type="Gene3D" id="3.30.1240.10">
    <property type="match status" value="1"/>
</dbReference>
<evidence type="ECO:0000313" key="2">
    <source>
        <dbReference type="Proteomes" id="UP000298381"/>
    </source>
</evidence>
<dbReference type="SFLD" id="SFLDG01144">
    <property type="entry name" value="C2.B.4:_PGP_Like"/>
    <property type="match status" value="1"/>
</dbReference>
<dbReference type="GO" id="GO:0000287">
    <property type="term" value="F:magnesium ion binding"/>
    <property type="evidence" value="ECO:0007669"/>
    <property type="project" value="TreeGrafter"/>
</dbReference>
<gene>
    <name evidence="1" type="ORF">E4100_03040</name>
</gene>
<organism evidence="1 2">
    <name type="scientific">Soehngenia longivitae</name>
    <dbReference type="NCBI Taxonomy" id="2562294"/>
    <lineage>
        <taxon>Bacteria</taxon>
        <taxon>Bacillati</taxon>
        <taxon>Bacillota</taxon>
        <taxon>Tissierellia</taxon>
        <taxon>Tissierellales</taxon>
        <taxon>Tissierellaceae</taxon>
        <taxon>Soehngenia</taxon>
    </lineage>
</organism>
<evidence type="ECO:0000313" key="1">
    <source>
        <dbReference type="EMBL" id="TFZ41088.1"/>
    </source>
</evidence>
<dbReference type="InterPro" id="IPR036412">
    <property type="entry name" value="HAD-like_sf"/>
</dbReference>
<dbReference type="AlphaFoldDB" id="A0A4Z0D888"/>
<dbReference type="InterPro" id="IPR023214">
    <property type="entry name" value="HAD_sf"/>
</dbReference>
<protein>
    <submittedName>
        <fullName evidence="1">HAD family phosphatase</fullName>
    </submittedName>
</protein>
<dbReference type="PROSITE" id="PS01229">
    <property type="entry name" value="COF_2"/>
    <property type="match status" value="1"/>
</dbReference>
<dbReference type="PROSITE" id="PS01228">
    <property type="entry name" value="COF_1"/>
    <property type="match status" value="1"/>
</dbReference>
<keyword evidence="2" id="KW-1185">Reference proteome</keyword>
<dbReference type="PANTHER" id="PTHR10000:SF8">
    <property type="entry name" value="HAD SUPERFAMILY HYDROLASE-LIKE, TYPE 3"/>
    <property type="match status" value="1"/>
</dbReference>
<dbReference type="InterPro" id="IPR000150">
    <property type="entry name" value="Cof"/>
</dbReference>
<proteinExistence type="predicted"/>
<dbReference type="SFLD" id="SFLDS00003">
    <property type="entry name" value="Haloacid_Dehalogenase"/>
    <property type="match status" value="1"/>
</dbReference>
<dbReference type="OrthoDB" id="9781413at2"/>
<dbReference type="InterPro" id="IPR006379">
    <property type="entry name" value="HAD-SF_hydro_IIB"/>
</dbReference>
<reference evidence="1 2" key="1">
    <citation type="submission" date="2019-03" db="EMBL/GenBank/DDBJ databases">
        <title>Draft genome sequence data and analysis of a Fermenting Bacterium, Soehngenia longevitae strain 1933PT, isolated from petroleum reservoir in Azerbaijan.</title>
        <authorList>
            <person name="Grouzdev D.S."/>
            <person name="Bidzhieva S.K."/>
            <person name="Sokolova D.S."/>
            <person name="Tourova T.P."/>
            <person name="Poltaraus A.B."/>
            <person name="Nazina T.N."/>
        </authorList>
    </citation>
    <scope>NUCLEOTIDE SEQUENCE [LARGE SCALE GENOMIC DNA]</scope>
    <source>
        <strain evidence="1 2">1933P</strain>
    </source>
</reference>
<dbReference type="CDD" id="cd07516">
    <property type="entry name" value="HAD_Pase"/>
    <property type="match status" value="1"/>
</dbReference>
<dbReference type="PANTHER" id="PTHR10000">
    <property type="entry name" value="PHOSPHOSERINE PHOSPHATASE"/>
    <property type="match status" value="1"/>
</dbReference>
<dbReference type="SFLD" id="SFLDG01140">
    <property type="entry name" value="C2.B:_Phosphomannomutase_and_P"/>
    <property type="match status" value="1"/>
</dbReference>
<name>A0A4Z0D888_9FIRM</name>
<dbReference type="NCBIfam" id="TIGR01484">
    <property type="entry name" value="HAD-SF-IIB"/>
    <property type="match status" value="2"/>
</dbReference>
<dbReference type="GO" id="GO:0005829">
    <property type="term" value="C:cytosol"/>
    <property type="evidence" value="ECO:0007669"/>
    <property type="project" value="TreeGrafter"/>
</dbReference>
<dbReference type="Proteomes" id="UP000298381">
    <property type="component" value="Unassembled WGS sequence"/>
</dbReference>
<dbReference type="GO" id="GO:0016791">
    <property type="term" value="F:phosphatase activity"/>
    <property type="evidence" value="ECO:0007669"/>
    <property type="project" value="TreeGrafter"/>
</dbReference>
<dbReference type="RefSeq" id="WP_135270569.1">
    <property type="nucleotide sequence ID" value="NZ_SRIB01000003.1"/>
</dbReference>
<accession>A0A4Z0D888</accession>